<feature type="domain" description="RRM" evidence="5">
    <location>
        <begin position="65"/>
        <end position="142"/>
    </location>
</feature>
<feature type="non-terminal residue" evidence="6">
    <location>
        <position position="184"/>
    </location>
</feature>
<dbReference type="InterPro" id="IPR035979">
    <property type="entry name" value="RBD_domain_sf"/>
</dbReference>
<organism evidence="6 7">
    <name type="scientific">Amazona guildingii</name>
    <dbReference type="NCBI Taxonomy" id="175529"/>
    <lineage>
        <taxon>Eukaryota</taxon>
        <taxon>Metazoa</taxon>
        <taxon>Chordata</taxon>
        <taxon>Craniata</taxon>
        <taxon>Vertebrata</taxon>
        <taxon>Euteleostomi</taxon>
        <taxon>Archelosauria</taxon>
        <taxon>Archosauria</taxon>
        <taxon>Dinosauria</taxon>
        <taxon>Saurischia</taxon>
        <taxon>Theropoda</taxon>
        <taxon>Coelurosauria</taxon>
        <taxon>Aves</taxon>
        <taxon>Neognathae</taxon>
        <taxon>Neoaves</taxon>
        <taxon>Telluraves</taxon>
        <taxon>Australaves</taxon>
        <taxon>Psittaciformes</taxon>
        <taxon>Psittacidae</taxon>
        <taxon>Amazona</taxon>
    </lineage>
</organism>
<dbReference type="PANTHER" id="PTHR23236">
    <property type="entry name" value="EUKARYOTIC TRANSLATION INITIATION FACTOR 4B/4H"/>
    <property type="match status" value="1"/>
</dbReference>
<evidence type="ECO:0000313" key="6">
    <source>
        <dbReference type="EMBL" id="NXK73315.1"/>
    </source>
</evidence>
<dbReference type="Proteomes" id="UP000531168">
    <property type="component" value="Unassembled WGS sequence"/>
</dbReference>
<keyword evidence="3 4" id="KW-0694">RNA-binding</keyword>
<dbReference type="GO" id="GO:0005737">
    <property type="term" value="C:cytoplasm"/>
    <property type="evidence" value="ECO:0007669"/>
    <property type="project" value="UniProtKB-SubCell"/>
</dbReference>
<comment type="subcellular location">
    <subcellularLocation>
        <location evidence="1">Cytoplasm</location>
    </subcellularLocation>
</comment>
<dbReference type="PROSITE" id="PS50102">
    <property type="entry name" value="RRM"/>
    <property type="match status" value="1"/>
</dbReference>
<evidence type="ECO:0000256" key="3">
    <source>
        <dbReference type="ARBA" id="ARBA00022884"/>
    </source>
</evidence>
<gene>
    <name evidence="6" type="primary">Pabp2</name>
    <name evidence="6" type="ORF">AMAGUI_R13777</name>
</gene>
<comment type="caution">
    <text evidence="6">The sequence shown here is derived from an EMBL/GenBank/DDBJ whole genome shotgun (WGS) entry which is preliminary data.</text>
</comment>
<accession>A0A7L0LXG7</accession>
<protein>
    <submittedName>
        <fullName evidence="6">PABP2 protein</fullName>
    </submittedName>
</protein>
<evidence type="ECO:0000313" key="7">
    <source>
        <dbReference type="Proteomes" id="UP000531168"/>
    </source>
</evidence>
<dbReference type="GO" id="GO:0000288">
    <property type="term" value="P:nuclear-transcribed mRNA catabolic process, deadenylation-dependent decay"/>
    <property type="evidence" value="ECO:0007669"/>
    <property type="project" value="TreeGrafter"/>
</dbReference>
<evidence type="ECO:0000256" key="1">
    <source>
        <dbReference type="ARBA" id="ARBA00004496"/>
    </source>
</evidence>
<evidence type="ECO:0000256" key="4">
    <source>
        <dbReference type="PROSITE-ProRule" id="PRU00176"/>
    </source>
</evidence>
<dbReference type="GO" id="GO:0008143">
    <property type="term" value="F:poly(A) binding"/>
    <property type="evidence" value="ECO:0007669"/>
    <property type="project" value="TreeGrafter"/>
</dbReference>
<dbReference type="InterPro" id="IPR012677">
    <property type="entry name" value="Nucleotide-bd_a/b_plait_sf"/>
</dbReference>
<keyword evidence="7" id="KW-1185">Reference proteome</keyword>
<dbReference type="Pfam" id="PF00076">
    <property type="entry name" value="RRM_1"/>
    <property type="match status" value="1"/>
</dbReference>
<dbReference type="InterPro" id="IPR000504">
    <property type="entry name" value="RRM_dom"/>
</dbReference>
<feature type="non-terminal residue" evidence="6">
    <location>
        <position position="1"/>
    </location>
</feature>
<proteinExistence type="predicted"/>
<dbReference type="AlphaFoldDB" id="A0A7L0LXG7"/>
<reference evidence="6 7" key="1">
    <citation type="submission" date="2019-09" db="EMBL/GenBank/DDBJ databases">
        <title>Bird 10,000 Genomes (B10K) Project - Family phase.</title>
        <authorList>
            <person name="Zhang G."/>
        </authorList>
    </citation>
    <scope>NUCLEOTIDE SEQUENCE [LARGE SCALE GENOMIC DNA]</scope>
    <source>
        <strain evidence="6">B10K-DU-001-46</strain>
        <tissue evidence="6">Muscle</tissue>
    </source>
</reference>
<dbReference type="EMBL" id="VXAR01002272">
    <property type="protein sequence ID" value="NXK73315.1"/>
    <property type="molecule type" value="Genomic_DNA"/>
</dbReference>
<dbReference type="GO" id="GO:0005634">
    <property type="term" value="C:nucleus"/>
    <property type="evidence" value="ECO:0007669"/>
    <property type="project" value="TreeGrafter"/>
</dbReference>
<name>A0A7L0LXG7_9PSIT</name>
<dbReference type="SUPFAM" id="SSF54928">
    <property type="entry name" value="RNA-binding domain, RBD"/>
    <property type="match status" value="1"/>
</dbReference>
<sequence length="184" mass="20682">ELQAITARAQEMEEEAAWMRELQLEIESSLAGNLEASLLQQDKAALVSAGLLLKEIYDKMEIDQRSIYVGNVDYGATAEELEAFFHCCGKMNRVTILCDRFSGHPKGYAYIEFEEQSSMKAAMVLNKSLFRGRVIKVLPKRTNVPGISSTNRGGYHGHFRACRGLAQWGPYYGKQYTGVRGRAY</sequence>
<dbReference type="Gene3D" id="3.30.70.330">
    <property type="match status" value="1"/>
</dbReference>
<keyword evidence="2" id="KW-0963">Cytoplasm</keyword>
<dbReference type="PANTHER" id="PTHR23236:SF27">
    <property type="entry name" value="EMBRYONIC POLYADENYLATE-BINDING PROTEIN 2"/>
    <property type="match status" value="1"/>
</dbReference>
<evidence type="ECO:0000259" key="5">
    <source>
        <dbReference type="PROSITE" id="PS50102"/>
    </source>
</evidence>
<dbReference type="SMART" id="SM00360">
    <property type="entry name" value="RRM"/>
    <property type="match status" value="1"/>
</dbReference>
<evidence type="ECO:0000256" key="2">
    <source>
        <dbReference type="ARBA" id="ARBA00022490"/>
    </source>
</evidence>